<dbReference type="EMBL" id="JASWJB010000028">
    <property type="protein sequence ID" value="KAK2609040.1"/>
    <property type="molecule type" value="Genomic_DNA"/>
</dbReference>
<organism evidence="1 2">
    <name type="scientific">Conoideocrella luteorostrata</name>
    <dbReference type="NCBI Taxonomy" id="1105319"/>
    <lineage>
        <taxon>Eukaryota</taxon>
        <taxon>Fungi</taxon>
        <taxon>Dikarya</taxon>
        <taxon>Ascomycota</taxon>
        <taxon>Pezizomycotina</taxon>
        <taxon>Sordariomycetes</taxon>
        <taxon>Hypocreomycetidae</taxon>
        <taxon>Hypocreales</taxon>
        <taxon>Clavicipitaceae</taxon>
        <taxon>Conoideocrella</taxon>
    </lineage>
</organism>
<sequence length="116" mass="12273">MSVRKVVAFAAVVDDVVTGHVNHEFEHVEKADGMTHLNVNATMFGYAYGYFDSDAVGVDAPFVVVVDVAAVVDDDLGSQIPGGQEGVGLMKLLSHRKLLAEASVGPCLLEEDTLSP</sequence>
<name>A0AAJ0CY23_9HYPO</name>
<dbReference type="Proteomes" id="UP001251528">
    <property type="component" value="Unassembled WGS sequence"/>
</dbReference>
<evidence type="ECO:0000313" key="1">
    <source>
        <dbReference type="EMBL" id="KAK2609040.1"/>
    </source>
</evidence>
<protein>
    <submittedName>
        <fullName evidence="1">Uncharacterized protein</fullName>
    </submittedName>
</protein>
<keyword evidence="2" id="KW-1185">Reference proteome</keyword>
<gene>
    <name evidence="1" type="ORF">QQS21_002410</name>
</gene>
<comment type="caution">
    <text evidence="1">The sequence shown here is derived from an EMBL/GenBank/DDBJ whole genome shotgun (WGS) entry which is preliminary data.</text>
</comment>
<evidence type="ECO:0000313" key="2">
    <source>
        <dbReference type="Proteomes" id="UP001251528"/>
    </source>
</evidence>
<reference evidence="1" key="1">
    <citation type="submission" date="2023-06" db="EMBL/GenBank/DDBJ databases">
        <title>Conoideocrella luteorostrata (Hypocreales: Clavicipitaceae), a potential biocontrol fungus for elongate hemlock scale in United States Christmas tree production areas.</title>
        <authorList>
            <person name="Barrett H."/>
            <person name="Lovett B."/>
            <person name="Macias A.M."/>
            <person name="Stajich J.E."/>
            <person name="Kasson M.T."/>
        </authorList>
    </citation>
    <scope>NUCLEOTIDE SEQUENCE</scope>
    <source>
        <strain evidence="1">ARSEF 14590</strain>
    </source>
</reference>
<accession>A0AAJ0CY23</accession>
<proteinExistence type="predicted"/>
<dbReference type="AlphaFoldDB" id="A0AAJ0CY23"/>